<protein>
    <submittedName>
        <fullName evidence="2">Uncharacterized protein</fullName>
    </submittedName>
</protein>
<reference evidence="2" key="1">
    <citation type="journal article" date="2020" name="Nature">
        <title>Giant virus diversity and host interactions through global metagenomics.</title>
        <authorList>
            <person name="Schulz F."/>
            <person name="Roux S."/>
            <person name="Paez-Espino D."/>
            <person name="Jungbluth S."/>
            <person name="Walsh D.A."/>
            <person name="Denef V.J."/>
            <person name="McMahon K.D."/>
            <person name="Konstantinidis K.T."/>
            <person name="Eloe-Fadrosh E.A."/>
            <person name="Kyrpides N.C."/>
            <person name="Woyke T."/>
        </authorList>
    </citation>
    <scope>NUCLEOTIDE SEQUENCE</scope>
    <source>
        <strain evidence="2">GVMAG-M-3300021120-1</strain>
    </source>
</reference>
<accession>A0A6C0CJ25</accession>
<dbReference type="EMBL" id="MN739416">
    <property type="protein sequence ID" value="QHT03669.1"/>
    <property type="molecule type" value="Genomic_DNA"/>
</dbReference>
<feature type="region of interest" description="Disordered" evidence="1">
    <location>
        <begin position="144"/>
        <end position="169"/>
    </location>
</feature>
<evidence type="ECO:0000256" key="1">
    <source>
        <dbReference type="SAM" id="MobiDB-lite"/>
    </source>
</evidence>
<sequence length="193" mass="20923">MSEQSPYLFYSERDANSKQIIETLKALNKAGLYKFVDALTLQPSQRPQWLVKVPTLYIPATKEVIVGKDIYGYIAKPTNSRKELPAKTESGAATTQNSFGELAAWAFEGTGRLSESYSLWDSPSQFASEGGSFYTFLDGGAPSGGGAGMPASGGPETKNTIDKSKTATNSDVMARMEALQNQRKSEFGAIERK</sequence>
<evidence type="ECO:0000313" key="2">
    <source>
        <dbReference type="EMBL" id="QHT03669.1"/>
    </source>
</evidence>
<proteinExistence type="predicted"/>
<dbReference type="AlphaFoldDB" id="A0A6C0CJ25"/>
<organism evidence="2">
    <name type="scientific">viral metagenome</name>
    <dbReference type="NCBI Taxonomy" id="1070528"/>
    <lineage>
        <taxon>unclassified sequences</taxon>
        <taxon>metagenomes</taxon>
        <taxon>organismal metagenomes</taxon>
    </lineage>
</organism>
<name>A0A6C0CJ25_9ZZZZ</name>